<dbReference type="AlphaFoldDB" id="A0A383DDV6"/>
<proteinExistence type="predicted"/>
<sequence>MTTTTAPAVPEFVRETCSAPEEPVDASP</sequence>
<protein>
    <submittedName>
        <fullName evidence="2">Uncharacterized protein</fullName>
    </submittedName>
</protein>
<gene>
    <name evidence="2" type="ORF">METZ01_LOCUS494892</name>
</gene>
<name>A0A383DDV6_9ZZZZ</name>
<feature type="region of interest" description="Disordered" evidence="1">
    <location>
        <begin position="1"/>
        <end position="28"/>
    </location>
</feature>
<accession>A0A383DDV6</accession>
<evidence type="ECO:0000313" key="2">
    <source>
        <dbReference type="EMBL" id="SVE42038.1"/>
    </source>
</evidence>
<feature type="non-terminal residue" evidence="2">
    <location>
        <position position="28"/>
    </location>
</feature>
<dbReference type="EMBL" id="UINC01216058">
    <property type="protein sequence ID" value="SVE42038.1"/>
    <property type="molecule type" value="Genomic_DNA"/>
</dbReference>
<evidence type="ECO:0000256" key="1">
    <source>
        <dbReference type="SAM" id="MobiDB-lite"/>
    </source>
</evidence>
<reference evidence="2" key="1">
    <citation type="submission" date="2018-05" db="EMBL/GenBank/DDBJ databases">
        <authorList>
            <person name="Lanie J.A."/>
            <person name="Ng W.-L."/>
            <person name="Kazmierczak K.M."/>
            <person name="Andrzejewski T.M."/>
            <person name="Davidsen T.M."/>
            <person name="Wayne K.J."/>
            <person name="Tettelin H."/>
            <person name="Glass J.I."/>
            <person name="Rusch D."/>
            <person name="Podicherti R."/>
            <person name="Tsui H.-C.T."/>
            <person name="Winkler M.E."/>
        </authorList>
    </citation>
    <scope>NUCLEOTIDE SEQUENCE</scope>
</reference>
<organism evidence="2">
    <name type="scientific">marine metagenome</name>
    <dbReference type="NCBI Taxonomy" id="408172"/>
    <lineage>
        <taxon>unclassified sequences</taxon>
        <taxon>metagenomes</taxon>
        <taxon>ecological metagenomes</taxon>
    </lineage>
</organism>